<evidence type="ECO:0000256" key="1">
    <source>
        <dbReference type="SAM" id="Phobius"/>
    </source>
</evidence>
<comment type="caution">
    <text evidence="2">The sequence shown here is derived from an EMBL/GenBank/DDBJ whole genome shotgun (WGS) entry which is preliminary data.</text>
</comment>
<protein>
    <submittedName>
        <fullName evidence="2">Uncharacterized protein</fullName>
    </submittedName>
</protein>
<gene>
    <name evidence="2" type="ORF">JAV76_00800</name>
</gene>
<keyword evidence="1" id="KW-0812">Transmembrane</keyword>
<dbReference type="Proteomes" id="UP000602087">
    <property type="component" value="Unassembled WGS sequence"/>
</dbReference>
<keyword evidence="3" id="KW-1185">Reference proteome</keyword>
<organism evidence="2 3">
    <name type="scientific">Sanguibacter suaedae</name>
    <dbReference type="NCBI Taxonomy" id="2795737"/>
    <lineage>
        <taxon>Bacteria</taxon>
        <taxon>Bacillati</taxon>
        <taxon>Actinomycetota</taxon>
        <taxon>Actinomycetes</taxon>
        <taxon>Micrococcales</taxon>
        <taxon>Sanguibacteraceae</taxon>
        <taxon>Sanguibacter</taxon>
    </lineage>
</organism>
<accession>A0A934I981</accession>
<reference evidence="2" key="1">
    <citation type="submission" date="2020-12" db="EMBL/GenBank/DDBJ databases">
        <title>Sanguibacter suaedae sp. nov., isolated from Suaeda aralocaspica.</title>
        <authorList>
            <person name="Ma Q."/>
        </authorList>
    </citation>
    <scope>NUCLEOTIDE SEQUENCE</scope>
    <source>
        <strain evidence="2">YZGR15</strain>
    </source>
</reference>
<keyword evidence="1" id="KW-1133">Transmembrane helix</keyword>
<feature type="transmembrane region" description="Helical" evidence="1">
    <location>
        <begin position="44"/>
        <end position="64"/>
    </location>
</feature>
<keyword evidence="1" id="KW-0472">Membrane</keyword>
<name>A0A934I981_9MICO</name>
<sequence>MTDRTQDEPRDTFRRYFLVTWPLAIMVIGMSIVRIQNGVWWNEVVTTMVVSGLVVSCAMAVYAARKDRAVRRQAATSEPERG</sequence>
<dbReference type="EMBL" id="JAEINH010000001">
    <property type="protein sequence ID" value="MBI9113550.1"/>
    <property type="molecule type" value="Genomic_DNA"/>
</dbReference>
<proteinExistence type="predicted"/>
<evidence type="ECO:0000313" key="3">
    <source>
        <dbReference type="Proteomes" id="UP000602087"/>
    </source>
</evidence>
<feature type="transmembrane region" description="Helical" evidence="1">
    <location>
        <begin position="12"/>
        <end position="32"/>
    </location>
</feature>
<evidence type="ECO:0000313" key="2">
    <source>
        <dbReference type="EMBL" id="MBI9113550.1"/>
    </source>
</evidence>
<dbReference type="AlphaFoldDB" id="A0A934I981"/>
<dbReference type="RefSeq" id="WP_198732117.1">
    <property type="nucleotide sequence ID" value="NZ_JAEINH010000001.1"/>
</dbReference>